<feature type="transmembrane region" description="Helical" evidence="1">
    <location>
        <begin position="47"/>
        <end position="67"/>
    </location>
</feature>
<feature type="transmembrane region" description="Helical" evidence="1">
    <location>
        <begin position="79"/>
        <end position="103"/>
    </location>
</feature>
<dbReference type="RefSeq" id="WP_106345597.1">
    <property type="nucleotide sequence ID" value="NZ_PVNE01000017.1"/>
</dbReference>
<dbReference type="OrthoDB" id="2989731at2"/>
<dbReference type="EMBL" id="PVNE01000017">
    <property type="protein sequence ID" value="PRX40064.1"/>
    <property type="molecule type" value="Genomic_DNA"/>
</dbReference>
<evidence type="ECO:0000313" key="2">
    <source>
        <dbReference type="EMBL" id="PRX40064.1"/>
    </source>
</evidence>
<keyword evidence="1" id="KW-0472">Membrane</keyword>
<comment type="caution">
    <text evidence="2">The sequence shown here is derived from an EMBL/GenBank/DDBJ whole genome shotgun (WGS) entry which is preliminary data.</text>
</comment>
<sequence>MNGRVGPLMAEMVFVLVSVAFLKEWLFPLFIRYWFTDAELASAQLERTAILTGAITALIYAGLGSAAKHVYGLSYARSLGAFAAVHAPVLIGWAPPLASLSIVRSVRVTWEGLMGDALGIFRLMDPDLLPGATILLTLLLYTAGRGVRIVDRDQRGETDRHRAKIRHFRS</sequence>
<feature type="transmembrane region" description="Helical" evidence="1">
    <location>
        <begin position="128"/>
        <end position="147"/>
    </location>
</feature>
<proteinExistence type="predicted"/>
<feature type="transmembrane region" description="Helical" evidence="1">
    <location>
        <begin position="12"/>
        <end position="35"/>
    </location>
</feature>
<organism evidence="2 3">
    <name type="scientific">Planifilum fimeticola</name>
    <dbReference type="NCBI Taxonomy" id="201975"/>
    <lineage>
        <taxon>Bacteria</taxon>
        <taxon>Bacillati</taxon>
        <taxon>Bacillota</taxon>
        <taxon>Bacilli</taxon>
        <taxon>Bacillales</taxon>
        <taxon>Thermoactinomycetaceae</taxon>
        <taxon>Planifilum</taxon>
    </lineage>
</organism>
<evidence type="ECO:0000256" key="1">
    <source>
        <dbReference type="SAM" id="Phobius"/>
    </source>
</evidence>
<dbReference type="AlphaFoldDB" id="A0A2T0LDE5"/>
<evidence type="ECO:0000313" key="3">
    <source>
        <dbReference type="Proteomes" id="UP000237797"/>
    </source>
</evidence>
<keyword evidence="1" id="KW-1133">Transmembrane helix</keyword>
<keyword evidence="3" id="KW-1185">Reference proteome</keyword>
<protein>
    <submittedName>
        <fullName evidence="2">Uncharacterized protein</fullName>
    </submittedName>
</protein>
<gene>
    <name evidence="2" type="ORF">CLV97_11747</name>
</gene>
<dbReference type="Proteomes" id="UP000237797">
    <property type="component" value="Unassembled WGS sequence"/>
</dbReference>
<accession>A0A2T0LDE5</accession>
<reference evidence="2 3" key="1">
    <citation type="submission" date="2018-03" db="EMBL/GenBank/DDBJ databases">
        <title>Genomic Encyclopedia of Archaeal and Bacterial Type Strains, Phase II (KMG-II): from individual species to whole genera.</title>
        <authorList>
            <person name="Goeker M."/>
        </authorList>
    </citation>
    <scope>NUCLEOTIDE SEQUENCE [LARGE SCALE GENOMIC DNA]</scope>
    <source>
        <strain evidence="2 3">DSM 44946</strain>
    </source>
</reference>
<name>A0A2T0LDE5_9BACL</name>
<keyword evidence="1" id="KW-0812">Transmembrane</keyword>